<gene>
    <name evidence="1" type="primary">g2591</name>
    <name evidence="1" type="ORF">NpPPO83_00002591</name>
</gene>
<name>A0ACB5SGG7_9PEZI</name>
<organism evidence="1 2">
    <name type="scientific">Neofusicoccum parvum</name>
    <dbReference type="NCBI Taxonomy" id="310453"/>
    <lineage>
        <taxon>Eukaryota</taxon>
        <taxon>Fungi</taxon>
        <taxon>Dikarya</taxon>
        <taxon>Ascomycota</taxon>
        <taxon>Pezizomycotina</taxon>
        <taxon>Dothideomycetes</taxon>
        <taxon>Dothideomycetes incertae sedis</taxon>
        <taxon>Botryosphaeriales</taxon>
        <taxon>Botryosphaeriaceae</taxon>
        <taxon>Neofusicoccum</taxon>
    </lineage>
</organism>
<comment type="caution">
    <text evidence="1">The sequence shown here is derived from an EMBL/GenBank/DDBJ whole genome shotgun (WGS) entry which is preliminary data.</text>
</comment>
<dbReference type="EMBL" id="BSXG01000088">
    <property type="protein sequence ID" value="GME39437.1"/>
    <property type="molecule type" value="Genomic_DNA"/>
</dbReference>
<protein>
    <submittedName>
        <fullName evidence="1">Uncharacterized protein</fullName>
    </submittedName>
</protein>
<dbReference type="Proteomes" id="UP001165186">
    <property type="component" value="Unassembled WGS sequence"/>
</dbReference>
<accession>A0ACB5SGG7</accession>
<sequence length="292" mass="30926">MCKTYTWGCFACKEVQDITIRCSLSPAGSCPVHAPVAVAGLPPDIQYSIVKCCYCGYPGMPVDVSISPTCNSECNTTDYVNSAPSARSPPAVTASAANPSPNHFDARAWDTPAGLHQGLQTPSQMPQPYNHVPHIPIDPALLNDAPGAETPAQPPLHGPNGGGSSTTPAPGEYHPACSVYSNAPPQPHSQHARHPQPSYLQPPPPVTTPFRLPPVPTISPLRLSPALAELDRQRAHVFDQAEQLREESRTSGRRAATPAAEQLDRAWEELRKTMVGDGGGGSTVDDGSRRGG</sequence>
<evidence type="ECO:0000313" key="1">
    <source>
        <dbReference type="EMBL" id="GME39437.1"/>
    </source>
</evidence>
<evidence type="ECO:0000313" key="2">
    <source>
        <dbReference type="Proteomes" id="UP001165186"/>
    </source>
</evidence>
<reference evidence="1" key="1">
    <citation type="submission" date="2024-09" db="EMBL/GenBank/DDBJ databases">
        <title>Draft Genome Sequences of Neofusicoccum parvum.</title>
        <authorList>
            <person name="Ashida A."/>
            <person name="Camagna M."/>
            <person name="Tanaka A."/>
            <person name="Takemoto D."/>
        </authorList>
    </citation>
    <scope>NUCLEOTIDE SEQUENCE</scope>
    <source>
        <strain evidence="1">PPO83</strain>
    </source>
</reference>
<keyword evidence="2" id="KW-1185">Reference proteome</keyword>
<proteinExistence type="predicted"/>